<protein>
    <submittedName>
        <fullName evidence="3">DUF1735 domain-containing protein</fullName>
    </submittedName>
</protein>
<organism evidence="3 4">
    <name type="scientific">Sphingobacterium bovistauri</name>
    <dbReference type="NCBI Taxonomy" id="2781959"/>
    <lineage>
        <taxon>Bacteria</taxon>
        <taxon>Pseudomonadati</taxon>
        <taxon>Bacteroidota</taxon>
        <taxon>Sphingobacteriia</taxon>
        <taxon>Sphingobacteriales</taxon>
        <taxon>Sphingobacteriaceae</taxon>
        <taxon>Sphingobacterium</taxon>
    </lineage>
</organism>
<dbReference type="RefSeq" id="WP_225552456.1">
    <property type="nucleotide sequence ID" value="NZ_JADEYP010000012.1"/>
</dbReference>
<name>A0ABS7Z874_9SPHI</name>
<dbReference type="InterPro" id="IPR013728">
    <property type="entry name" value="BT_3987-like_N"/>
</dbReference>
<dbReference type="Pfam" id="PF13385">
    <property type="entry name" value="Laminin_G_3"/>
    <property type="match status" value="1"/>
</dbReference>
<dbReference type="EMBL" id="JADEYP010000012">
    <property type="protein sequence ID" value="MCA5005065.1"/>
    <property type="molecule type" value="Genomic_DNA"/>
</dbReference>
<dbReference type="SUPFAM" id="SSF49899">
    <property type="entry name" value="Concanavalin A-like lectins/glucanases"/>
    <property type="match status" value="1"/>
</dbReference>
<dbReference type="Pfam" id="PF08522">
    <property type="entry name" value="BT_3987-like_N"/>
    <property type="match status" value="1"/>
</dbReference>
<dbReference type="Proteomes" id="UP001165302">
    <property type="component" value="Unassembled WGS sequence"/>
</dbReference>
<comment type="caution">
    <text evidence="3">The sequence shown here is derived from an EMBL/GenBank/DDBJ whole genome shotgun (WGS) entry which is preliminary data.</text>
</comment>
<keyword evidence="4" id="KW-1185">Reference proteome</keyword>
<sequence>MKLLSFIGIAIISLLYACNDADYSIIDNQVYISNAEQNVGGSETIIMNNGADISVLVRLAKKVDYDVEVELGLAAELLEEYNQRNQTEYLMVPDFQFPTNAVVKIPAGEISSSFKIVVNDFETKGNQYALPIKITKILNGGIDLANTQSRFIYALAKPLRVSVPVMSGFTISGDLNENVSALPKENWGINVNEWSLECWTKLSAYNVNNQAIFNLGSNQHEIYIRFGDANSPYNYLQIKTLGGQIQTASNLVANRWYHWAFVYDGTTLTIYRDGEVDVKFQPPSPIGGNVRMDYVQMISSGSRYFPNRAHLAQVKLWKKAISQTQIKNNMYFEINPKNTDLVGYWPMNEGSGNTFKDITGNGHDAAAGSNIIKSWDHNIDFKN</sequence>
<evidence type="ECO:0000313" key="3">
    <source>
        <dbReference type="EMBL" id="MCA5005065.1"/>
    </source>
</evidence>
<accession>A0ABS7Z874</accession>
<dbReference type="InterPro" id="IPR013320">
    <property type="entry name" value="ConA-like_dom_sf"/>
</dbReference>
<feature type="chain" id="PRO_5045050580" evidence="1">
    <location>
        <begin position="18"/>
        <end position="383"/>
    </location>
</feature>
<evidence type="ECO:0000259" key="2">
    <source>
        <dbReference type="Pfam" id="PF08522"/>
    </source>
</evidence>
<dbReference type="Gene3D" id="2.60.40.1740">
    <property type="entry name" value="hypothetical protein (bacova_03559)"/>
    <property type="match status" value="1"/>
</dbReference>
<evidence type="ECO:0000313" key="4">
    <source>
        <dbReference type="Proteomes" id="UP001165302"/>
    </source>
</evidence>
<dbReference type="Gene3D" id="2.60.120.200">
    <property type="match status" value="1"/>
</dbReference>
<proteinExistence type="predicted"/>
<dbReference type="PROSITE" id="PS51257">
    <property type="entry name" value="PROKAR_LIPOPROTEIN"/>
    <property type="match status" value="1"/>
</dbReference>
<reference evidence="3" key="1">
    <citation type="submission" date="2020-10" db="EMBL/GenBank/DDBJ databases">
        <authorList>
            <person name="Lu T."/>
            <person name="Wang Q."/>
            <person name="Han X."/>
        </authorList>
    </citation>
    <scope>NUCLEOTIDE SEQUENCE</scope>
    <source>
        <strain evidence="3">WQ 366</strain>
    </source>
</reference>
<feature type="signal peptide" evidence="1">
    <location>
        <begin position="1"/>
        <end position="17"/>
    </location>
</feature>
<keyword evidence="1" id="KW-0732">Signal</keyword>
<evidence type="ECO:0000256" key="1">
    <source>
        <dbReference type="SAM" id="SignalP"/>
    </source>
</evidence>
<gene>
    <name evidence="3" type="ORF">IPZ78_07855</name>
</gene>
<feature type="domain" description="BT-3987-like N-terminal" evidence="2">
    <location>
        <begin position="27"/>
        <end position="136"/>
    </location>
</feature>